<dbReference type="AlphaFoldDB" id="A0A830EZV5"/>
<proteinExistence type="predicted"/>
<evidence type="ECO:0000313" key="2">
    <source>
        <dbReference type="EMBL" id="GGL41017.1"/>
    </source>
</evidence>
<sequence length="842" mass="95001">MGIQSGVSRVSTVAFSLFYRLLTGRYSRKAGIGIGLIGGVLTAIVGYLAGPTLKQIVTNTSLIPPFSFTTGNLAVLWGVHATVITLSLVGLSFAWNSVKNLPTTDTIIEETAYRLRSIETITFLFTANLCIGTGVLLATDSVVTADIGTAAGMLLIASAVVTVHRFWVVFDLLLHNTLDEKVFDFADAALAGRSPSTASDFDVYVGHFFDASRTEIENDRPERLREKLRGVEKLLDKLLASESDLKEDRSFWDYISGRYDSVYRRSVVQQNAELEKQVIASLSGIYWKTQNYGNVELVGWTIQCYATLFARGYSIEPQSSSAEFLLERFENAQNRILSQFKKADDDASYETATAQVDQLLETQTSLWRTAAENEAVGAMDYLRYLLDDVYQFREYEYAPPGAVRNAGDSYDSLDVRKQEQADDYRAAVNHLKFATYGWTLNLFEEEDVSEYFVEQVFNEYVEQDFGSVSRLSEMYFDMGEATEPLNYWERWNLNRELEKSYGVASTGMAINTWLLRFYCTALVWILDSQEAIDNLQEQDPSESPLTEYDHMQPRVDKIVDRLEAYKKEYPLDDMLSGGPSADDRCDALIEYFESVRDVLDEQEQDWIRTLPISEGYVDSYGESIHSQLESCGLRTAIEEVGGITQLDSLEQDANAEFTLYNSAPRKAFVDDGISTFFNSNFSGLLDRYRGVVLEQLDLVEKEVDAATDISDALAAVVSQEDVALLIVEQMEVARTLRDDERSERISNDDLRSYFAFMDIPVIRDLTTEFAAVVLFENDFNYVEEVDDYPIAVEVTPGEDVATWDPDELPDEEDIRDYVRIATSYKAHIESTGPNGVVFRIQN</sequence>
<keyword evidence="1" id="KW-0812">Transmembrane</keyword>
<keyword evidence="3" id="KW-1185">Reference proteome</keyword>
<dbReference type="Proteomes" id="UP000628840">
    <property type="component" value="Unassembled WGS sequence"/>
</dbReference>
<dbReference type="RefSeq" id="WP_188884110.1">
    <property type="nucleotide sequence ID" value="NZ_BMPF01000004.1"/>
</dbReference>
<comment type="caution">
    <text evidence="2">The sequence shown here is derived from an EMBL/GenBank/DDBJ whole genome shotgun (WGS) entry which is preliminary data.</text>
</comment>
<feature type="transmembrane region" description="Helical" evidence="1">
    <location>
        <begin position="34"/>
        <end position="53"/>
    </location>
</feature>
<feature type="transmembrane region" description="Helical" evidence="1">
    <location>
        <begin position="73"/>
        <end position="96"/>
    </location>
</feature>
<evidence type="ECO:0000313" key="3">
    <source>
        <dbReference type="Proteomes" id="UP000628840"/>
    </source>
</evidence>
<protein>
    <submittedName>
        <fullName evidence="2">Uncharacterized protein</fullName>
    </submittedName>
</protein>
<dbReference type="EMBL" id="BMPF01000004">
    <property type="protein sequence ID" value="GGL41017.1"/>
    <property type="molecule type" value="Genomic_DNA"/>
</dbReference>
<accession>A0A830EZV5</accession>
<dbReference type="OrthoDB" id="343184at2157"/>
<name>A0A830EZV5_9EURY</name>
<organism evidence="2 3">
    <name type="scientific">Halarchaeum grantii</name>
    <dbReference type="NCBI Taxonomy" id="1193105"/>
    <lineage>
        <taxon>Archaea</taxon>
        <taxon>Methanobacteriati</taxon>
        <taxon>Methanobacteriota</taxon>
        <taxon>Stenosarchaea group</taxon>
        <taxon>Halobacteria</taxon>
        <taxon>Halobacteriales</taxon>
        <taxon>Halobacteriaceae</taxon>
    </lineage>
</organism>
<feature type="transmembrane region" description="Helical" evidence="1">
    <location>
        <begin position="117"/>
        <end position="138"/>
    </location>
</feature>
<keyword evidence="1" id="KW-1133">Transmembrane helix</keyword>
<reference evidence="2 3" key="1">
    <citation type="journal article" date="2019" name="Int. J. Syst. Evol. Microbiol.">
        <title>The Global Catalogue of Microorganisms (GCM) 10K type strain sequencing project: providing services to taxonomists for standard genome sequencing and annotation.</title>
        <authorList>
            <consortium name="The Broad Institute Genomics Platform"/>
            <consortium name="The Broad Institute Genome Sequencing Center for Infectious Disease"/>
            <person name="Wu L."/>
            <person name="Ma J."/>
        </authorList>
    </citation>
    <scope>NUCLEOTIDE SEQUENCE [LARGE SCALE GENOMIC DNA]</scope>
    <source>
        <strain evidence="2 3">JCM 19585</strain>
    </source>
</reference>
<gene>
    <name evidence="2" type="ORF">GCM10009037_25880</name>
</gene>
<keyword evidence="1" id="KW-0472">Membrane</keyword>
<evidence type="ECO:0000256" key="1">
    <source>
        <dbReference type="SAM" id="Phobius"/>
    </source>
</evidence>